<sequence>MKTFNQFVSESSYTFTPQSQVDEALLKAGQEVFGRMIQPMLSKVYGDVQFTFPVPSNKKAPRGWFTKLVASLTKHLGVQPKYVDEKRKEAEFVVGEKSISITKTMTGSPGGYIRDKF</sequence>
<organism evidence="1 2">
    <name type="scientific">Vibrio phage nt-1</name>
    <dbReference type="NCBI Taxonomy" id="115992"/>
    <lineage>
        <taxon>Viruses</taxon>
        <taxon>Duplodnaviria</taxon>
        <taxon>Heunggongvirae</taxon>
        <taxon>Uroviricota</taxon>
        <taxon>Caudoviricetes</taxon>
        <taxon>Pantevenvirales</taxon>
        <taxon>Straboviridae</taxon>
        <taxon>Mylasvirus</taxon>
        <taxon>Mylasvirus persius</taxon>
    </lineage>
</organism>
<dbReference type="GeneID" id="15926652"/>
<evidence type="ECO:0000313" key="2">
    <source>
        <dbReference type="Proteomes" id="UP000201461"/>
    </source>
</evidence>
<name>R9TFF5_9CAUD</name>
<dbReference type="Proteomes" id="UP000201461">
    <property type="component" value="Segment"/>
</dbReference>
<gene>
    <name evidence="1" type="ORF">VPFG_00199</name>
</gene>
<accession>R9TFF5</accession>
<protein>
    <submittedName>
        <fullName evidence="1">Uncharacterized protein</fullName>
    </submittedName>
</protein>
<dbReference type="RefSeq" id="YP_008125348.1">
    <property type="nucleotide sequence ID" value="NC_021529.2"/>
</dbReference>
<proteinExistence type="predicted"/>
<reference evidence="1 2" key="1">
    <citation type="journal article" date="2014" name="Genome Biol. Evol.">
        <title>Composite Conserved Promoter-Terminator Motifs (PeSLs) that Mediate Modular Shuffling in the Diverse T4-Like Myoviruses.</title>
        <authorList>
            <person name="Comeau A.M."/>
            <person name="Arbiol C."/>
            <person name="Krisch H.M."/>
        </authorList>
    </citation>
    <scope>NUCLEOTIDE SEQUENCE [LARGE SCALE GENOMIC DNA]</scope>
</reference>
<dbReference type="KEGG" id="vg:15926652"/>
<evidence type="ECO:0000313" key="1">
    <source>
        <dbReference type="EMBL" id="AGN30199.1"/>
    </source>
</evidence>
<dbReference type="EMBL" id="HQ317393">
    <property type="protein sequence ID" value="AGN30199.1"/>
    <property type="molecule type" value="Genomic_DNA"/>
</dbReference>
<keyword evidence="2" id="KW-1185">Reference proteome</keyword>